<organism evidence="1 2">
    <name type="scientific">Puccinia graminis f. sp. tritici</name>
    <dbReference type="NCBI Taxonomy" id="56615"/>
    <lineage>
        <taxon>Eukaryota</taxon>
        <taxon>Fungi</taxon>
        <taxon>Dikarya</taxon>
        <taxon>Basidiomycota</taxon>
        <taxon>Pucciniomycotina</taxon>
        <taxon>Pucciniomycetes</taxon>
        <taxon>Pucciniales</taxon>
        <taxon>Pucciniaceae</taxon>
        <taxon>Puccinia</taxon>
    </lineage>
</organism>
<evidence type="ECO:0000313" key="1">
    <source>
        <dbReference type="EMBL" id="KAA1073270.1"/>
    </source>
</evidence>
<protein>
    <submittedName>
        <fullName evidence="1">Uncharacterized protein</fullName>
    </submittedName>
</protein>
<dbReference type="AlphaFoldDB" id="A0A5B0MBD2"/>
<dbReference type="EMBL" id="VSWC01000158">
    <property type="protein sequence ID" value="KAA1073270.1"/>
    <property type="molecule type" value="Genomic_DNA"/>
</dbReference>
<reference evidence="1 2" key="1">
    <citation type="submission" date="2019-05" db="EMBL/GenBank/DDBJ databases">
        <title>Emergence of the Ug99 lineage of the wheat stem rust pathogen through somatic hybridization.</title>
        <authorList>
            <person name="Li F."/>
            <person name="Upadhyaya N.M."/>
            <person name="Sperschneider J."/>
            <person name="Matny O."/>
            <person name="Nguyen-Phuc H."/>
            <person name="Mago R."/>
            <person name="Raley C."/>
            <person name="Miller M.E."/>
            <person name="Silverstein K.A.T."/>
            <person name="Henningsen E."/>
            <person name="Hirsch C.D."/>
            <person name="Visser B."/>
            <person name="Pretorius Z.A."/>
            <person name="Steffenson B.J."/>
            <person name="Schwessinger B."/>
            <person name="Dodds P.N."/>
            <person name="Figueroa M."/>
        </authorList>
    </citation>
    <scope>NUCLEOTIDE SEQUENCE [LARGE SCALE GENOMIC DNA]</scope>
    <source>
        <strain evidence="1">21-0</strain>
    </source>
</reference>
<accession>A0A5B0MBD2</accession>
<sequence>MSYWTTVKCFCEDQVSVGFGICMVRHLSTPAKYLEDSRRSRYVCQGVGVWQDFGAAPIIPPASPSSILSGSKHNDGSNLHPAPNQEMNAMRRQVQTSFDMSYWTTLSTPAKHLEDTKRSRYACQGVGVWQDFGAAPIIPPATEVITPLRTKK</sequence>
<gene>
    <name evidence="1" type="ORF">PGT21_006974</name>
</gene>
<dbReference type="OrthoDB" id="10392340at2759"/>
<dbReference type="Proteomes" id="UP000324748">
    <property type="component" value="Unassembled WGS sequence"/>
</dbReference>
<keyword evidence="2" id="KW-1185">Reference proteome</keyword>
<comment type="caution">
    <text evidence="1">The sequence shown here is derived from an EMBL/GenBank/DDBJ whole genome shotgun (WGS) entry which is preliminary data.</text>
</comment>
<proteinExistence type="predicted"/>
<evidence type="ECO:0000313" key="2">
    <source>
        <dbReference type="Proteomes" id="UP000324748"/>
    </source>
</evidence>
<name>A0A5B0MBD2_PUCGR</name>